<organism evidence="2 3">
    <name type="scientific">Aureibaculum marinum</name>
    <dbReference type="NCBI Taxonomy" id="2487930"/>
    <lineage>
        <taxon>Bacteria</taxon>
        <taxon>Pseudomonadati</taxon>
        <taxon>Bacteroidota</taxon>
        <taxon>Flavobacteriia</taxon>
        <taxon>Flavobacteriales</taxon>
        <taxon>Flavobacteriaceae</taxon>
        <taxon>Aureibaculum</taxon>
    </lineage>
</organism>
<accession>A0A3N4NZK8</accession>
<dbReference type="RefSeq" id="WP_123896236.1">
    <property type="nucleotide sequence ID" value="NZ_RPFJ01000002.1"/>
</dbReference>
<keyword evidence="1" id="KW-0732">Signal</keyword>
<evidence type="ECO:0000313" key="3">
    <source>
        <dbReference type="Proteomes" id="UP000270856"/>
    </source>
</evidence>
<dbReference type="OrthoDB" id="646668at2"/>
<feature type="signal peptide" evidence="1">
    <location>
        <begin position="1"/>
        <end position="20"/>
    </location>
</feature>
<comment type="caution">
    <text evidence="2">The sequence shown here is derived from an EMBL/GenBank/DDBJ whole genome shotgun (WGS) entry which is preliminary data.</text>
</comment>
<dbReference type="EMBL" id="RPFJ01000002">
    <property type="protein sequence ID" value="RPE00258.1"/>
    <property type="molecule type" value="Genomic_DNA"/>
</dbReference>
<keyword evidence="3" id="KW-1185">Reference proteome</keyword>
<feature type="chain" id="PRO_5018016839" description="Lipocalin-like domain-containing protein" evidence="1">
    <location>
        <begin position="21"/>
        <end position="262"/>
    </location>
</feature>
<evidence type="ECO:0000313" key="2">
    <source>
        <dbReference type="EMBL" id="RPE00258.1"/>
    </source>
</evidence>
<proteinExistence type="predicted"/>
<evidence type="ECO:0008006" key="4">
    <source>
        <dbReference type="Google" id="ProtNLM"/>
    </source>
</evidence>
<sequence length="262" mass="28693">MKIKTILKILIVFLVFTAVACDPIVDEDILQNITDIDGVELVATQSTPGGNGITLKMATPGVTGYWDYNIGRAFSDEASFVYPIPGNNTFTFTGSLGAEFFTKTIDVQIDVLDQPLDQDWYDLVGENTTQGKTWIFNQSVPFWYMIAPNNIDGWEGLWWNAGECCINDGQENGSMTFNLDGAANYIRVATTGAAPETGSFVLDVANQKLTLSGVKILGDDANRANPDGVYDIIRLTDTELILHNALTPAGDSGWVWRFVAEE</sequence>
<name>A0A3N4NZK8_9FLAO</name>
<dbReference type="PROSITE" id="PS51257">
    <property type="entry name" value="PROKAR_LIPOPROTEIN"/>
    <property type="match status" value="1"/>
</dbReference>
<protein>
    <recommendedName>
        <fullName evidence="4">Lipocalin-like domain-containing protein</fullName>
    </recommendedName>
</protein>
<reference evidence="2 3" key="1">
    <citation type="submission" date="2018-11" db="EMBL/GenBank/DDBJ databases">
        <title>Aureibaculum marinum gen. nov., sp. nov., a member of the family Flavobacteriaceae isolated from the Bohai Sea.</title>
        <authorList>
            <person name="Ji X."/>
        </authorList>
    </citation>
    <scope>NUCLEOTIDE SEQUENCE [LARGE SCALE GENOMIC DNA]</scope>
    <source>
        <strain evidence="2 3">BH-SD17</strain>
    </source>
</reference>
<evidence type="ECO:0000256" key="1">
    <source>
        <dbReference type="SAM" id="SignalP"/>
    </source>
</evidence>
<dbReference type="AlphaFoldDB" id="A0A3N4NZK8"/>
<gene>
    <name evidence="2" type="ORF">EGM88_01705</name>
</gene>
<dbReference type="Proteomes" id="UP000270856">
    <property type="component" value="Unassembled WGS sequence"/>
</dbReference>